<proteinExistence type="inferred from homology"/>
<feature type="domain" description="Glycoside hydrolase family 2 catalytic" evidence="6">
    <location>
        <begin position="334"/>
        <end position="462"/>
    </location>
</feature>
<dbReference type="Proteomes" id="UP000266915">
    <property type="component" value="Unassembled WGS sequence"/>
</dbReference>
<dbReference type="PANTHER" id="PTHR42732:SF3">
    <property type="entry name" value="HYDROLASE"/>
    <property type="match status" value="1"/>
</dbReference>
<gene>
    <name evidence="7" type="ORF">EDD42_2798</name>
</gene>
<dbReference type="PANTHER" id="PTHR42732">
    <property type="entry name" value="BETA-GALACTOSIDASE"/>
    <property type="match status" value="1"/>
</dbReference>
<dbReference type="SUPFAM" id="SSF49785">
    <property type="entry name" value="Galactose-binding domain-like"/>
    <property type="match status" value="1"/>
</dbReference>
<feature type="region of interest" description="Disordered" evidence="4">
    <location>
        <begin position="1"/>
        <end position="29"/>
    </location>
</feature>
<evidence type="ECO:0000256" key="4">
    <source>
        <dbReference type="SAM" id="MobiDB-lite"/>
    </source>
</evidence>
<comment type="similarity">
    <text evidence="1">Belongs to the glycosyl hydrolase 2 family.</text>
</comment>
<evidence type="ECO:0000256" key="1">
    <source>
        <dbReference type="ARBA" id="ARBA00007401"/>
    </source>
</evidence>
<protein>
    <submittedName>
        <fullName evidence="7">Beta-glucuronidase</fullName>
    </submittedName>
</protein>
<sequence length="620" mass="68515">MTHPLLFPAPLPSGRADSTPQPRPEYPRPQLVRDGWVNLNGLWEFEIDAGDSGLERGLLGRELTERILVPFAPESAASGVEHTDFMEAVWYRTRFTVPAGWQGKHGILHFGAVDHDTTVWVDGVEAMRHRGGFTPIRVPLGSVEPGQELEIVVRARDTRHEPKAGGKQATWYGNTDCYYTRTTGIWQTVWVEAVDELHLRRFTVVPDADAARFDCTLVPSRNAAGGTATVTLSADGVVVASETAQLGSTMSPSVRLEVPTDQVRLWSPADPFLYTLDIEIRDGAGDVTDRVSSYAGLRSVAIDGTAVLINGEHVFQRLVLDQGYWPSSLMTAPDDDALVADITLGIDAGFNGARLHQKVFEERYLYHADRLGYLVWGEFGDWGVSGAGTVGHNQGPTASFITQWVEALERDVNHPSIIGWCPLNETHQTLHDRVTVLDDVTRGMFLATKLIDPSRPVIDASGYAHRVRETDVWDAHSYEQDPAAFAVEQGGIADGEPFTNLEDGRTISLPYEGQPFFVSEFGGIWWNAELAAADTGGDSWGYGARVASVEEFHERFAGLVRVLTDDENMFGYCYTQLTDTFQEQNGIYDFDRKPKFDLARVRAVLAADAAYERRVRPSAS</sequence>
<dbReference type="InterPro" id="IPR006102">
    <property type="entry name" value="Ig-like_GH2"/>
</dbReference>
<reference evidence="7 8" key="1">
    <citation type="submission" date="2018-11" db="EMBL/GenBank/DDBJ databases">
        <title>Sequencing the genomes of 1000 actinobacteria strains.</title>
        <authorList>
            <person name="Klenk H.-P."/>
        </authorList>
    </citation>
    <scope>NUCLEOTIDE SEQUENCE [LARGE SCALE GENOMIC DNA]</scope>
    <source>
        <strain evidence="7 8">DSM 14012</strain>
    </source>
</reference>
<dbReference type="RefSeq" id="WP_085512510.1">
    <property type="nucleotide sequence ID" value="NZ_FXAP01000004.1"/>
</dbReference>
<dbReference type="Pfam" id="PF00703">
    <property type="entry name" value="Glyco_hydro_2"/>
    <property type="match status" value="1"/>
</dbReference>
<feature type="domain" description="Glycoside hydrolase family 2 immunoglobulin-like beta-sandwich" evidence="5">
    <location>
        <begin position="198"/>
        <end position="298"/>
    </location>
</feature>
<dbReference type="EMBL" id="RKHL01000001">
    <property type="protein sequence ID" value="ROR82704.1"/>
    <property type="molecule type" value="Genomic_DNA"/>
</dbReference>
<dbReference type="InterPro" id="IPR051913">
    <property type="entry name" value="GH2_Domain-Containing"/>
</dbReference>
<dbReference type="InterPro" id="IPR008979">
    <property type="entry name" value="Galactose-bd-like_sf"/>
</dbReference>
<keyword evidence="3" id="KW-0326">Glycosidase</keyword>
<dbReference type="InterPro" id="IPR006103">
    <property type="entry name" value="Glyco_hydro_2_cat"/>
</dbReference>
<dbReference type="InterPro" id="IPR036156">
    <property type="entry name" value="Beta-gal/glucu_dom_sf"/>
</dbReference>
<evidence type="ECO:0000259" key="6">
    <source>
        <dbReference type="Pfam" id="PF02836"/>
    </source>
</evidence>
<dbReference type="SUPFAM" id="SSF51445">
    <property type="entry name" value="(Trans)glycosidases"/>
    <property type="match status" value="1"/>
</dbReference>
<dbReference type="SUPFAM" id="SSF49303">
    <property type="entry name" value="beta-Galactosidase/glucuronidase domain"/>
    <property type="match status" value="1"/>
</dbReference>
<evidence type="ECO:0000256" key="2">
    <source>
        <dbReference type="ARBA" id="ARBA00022801"/>
    </source>
</evidence>
<comment type="caution">
    <text evidence="7">The sequence shown here is derived from an EMBL/GenBank/DDBJ whole genome shotgun (WGS) entry which is preliminary data.</text>
</comment>
<accession>A0A3N2C602</accession>
<keyword evidence="2" id="KW-0378">Hydrolase</keyword>
<dbReference type="InterPro" id="IPR017853">
    <property type="entry name" value="GH"/>
</dbReference>
<dbReference type="Gene3D" id="2.60.40.10">
    <property type="entry name" value="Immunoglobulins"/>
    <property type="match status" value="1"/>
</dbReference>
<organism evidence="7 8">
    <name type="scientific">Plantibacter flavus</name>
    <dbReference type="NCBI Taxonomy" id="150123"/>
    <lineage>
        <taxon>Bacteria</taxon>
        <taxon>Bacillati</taxon>
        <taxon>Actinomycetota</taxon>
        <taxon>Actinomycetes</taxon>
        <taxon>Micrococcales</taxon>
        <taxon>Microbacteriaceae</taxon>
        <taxon>Plantibacter</taxon>
    </lineage>
</organism>
<dbReference type="InterPro" id="IPR013783">
    <property type="entry name" value="Ig-like_fold"/>
</dbReference>
<evidence type="ECO:0000313" key="8">
    <source>
        <dbReference type="Proteomes" id="UP000266915"/>
    </source>
</evidence>
<dbReference type="Gene3D" id="2.60.120.260">
    <property type="entry name" value="Galactose-binding domain-like"/>
    <property type="match status" value="1"/>
</dbReference>
<evidence type="ECO:0000313" key="7">
    <source>
        <dbReference type="EMBL" id="ROR82704.1"/>
    </source>
</evidence>
<name>A0A3N2C602_9MICO</name>
<dbReference type="GO" id="GO:0004553">
    <property type="term" value="F:hydrolase activity, hydrolyzing O-glycosyl compounds"/>
    <property type="evidence" value="ECO:0007669"/>
    <property type="project" value="InterPro"/>
</dbReference>
<dbReference type="Gene3D" id="3.20.20.80">
    <property type="entry name" value="Glycosidases"/>
    <property type="match status" value="1"/>
</dbReference>
<dbReference type="AlphaFoldDB" id="A0A3N2C602"/>
<dbReference type="Pfam" id="PF02836">
    <property type="entry name" value="Glyco_hydro_2_C"/>
    <property type="match status" value="1"/>
</dbReference>
<dbReference type="GO" id="GO:0005975">
    <property type="term" value="P:carbohydrate metabolic process"/>
    <property type="evidence" value="ECO:0007669"/>
    <property type="project" value="InterPro"/>
</dbReference>
<keyword evidence="8" id="KW-1185">Reference proteome</keyword>
<evidence type="ECO:0000256" key="3">
    <source>
        <dbReference type="ARBA" id="ARBA00023295"/>
    </source>
</evidence>
<evidence type="ECO:0000259" key="5">
    <source>
        <dbReference type="Pfam" id="PF00703"/>
    </source>
</evidence>